<keyword evidence="2" id="KW-0812">Transmembrane</keyword>
<comment type="caution">
    <text evidence="3">The sequence shown here is derived from an EMBL/GenBank/DDBJ whole genome shotgun (WGS) entry which is preliminary data.</text>
</comment>
<feature type="compositionally biased region" description="Basic and acidic residues" evidence="1">
    <location>
        <begin position="106"/>
        <end position="122"/>
    </location>
</feature>
<dbReference type="GO" id="GO:0007342">
    <property type="term" value="P:fusion of sperm to egg plasma membrane involved in single fertilization"/>
    <property type="evidence" value="ECO:0007669"/>
    <property type="project" value="InterPro"/>
</dbReference>
<reference evidence="3" key="1">
    <citation type="submission" date="2019-04" db="EMBL/GenBank/DDBJ databases">
        <authorList>
            <person name="Alioto T."/>
            <person name="Alioto T."/>
        </authorList>
    </citation>
    <scope>NUCLEOTIDE SEQUENCE [LARGE SCALE GENOMIC DNA]</scope>
</reference>
<dbReference type="AlphaFoldDB" id="A0A5E4C520"/>
<organism evidence="3 4">
    <name type="scientific">Marmota monax</name>
    <name type="common">Woodchuck</name>
    <dbReference type="NCBI Taxonomy" id="9995"/>
    <lineage>
        <taxon>Eukaryota</taxon>
        <taxon>Metazoa</taxon>
        <taxon>Chordata</taxon>
        <taxon>Craniata</taxon>
        <taxon>Vertebrata</taxon>
        <taxon>Euteleostomi</taxon>
        <taxon>Mammalia</taxon>
        <taxon>Eutheria</taxon>
        <taxon>Euarchontoglires</taxon>
        <taxon>Glires</taxon>
        <taxon>Rodentia</taxon>
        <taxon>Sciuromorpha</taxon>
        <taxon>Sciuridae</taxon>
        <taxon>Xerinae</taxon>
        <taxon>Marmotini</taxon>
        <taxon>Marmota</taxon>
    </lineage>
</organism>
<protein>
    <submittedName>
        <fullName evidence="3">Uncharacterized protein</fullName>
    </submittedName>
</protein>
<name>A0A5E4C520_MARMO</name>
<feature type="transmembrane region" description="Helical" evidence="2">
    <location>
        <begin position="229"/>
        <end position="250"/>
    </location>
</feature>
<keyword evidence="2" id="KW-0472">Membrane</keyword>
<dbReference type="PANTHER" id="PTHR38648:SF1">
    <property type="entry name" value="FERTILIZATION-INFLUENCING MEMBRANE PROTEIN"/>
    <property type="match status" value="1"/>
</dbReference>
<dbReference type="Pfam" id="PF17672">
    <property type="entry name" value="FIMP"/>
    <property type="match status" value="1"/>
</dbReference>
<keyword evidence="2" id="KW-1133">Transmembrane helix</keyword>
<evidence type="ECO:0000313" key="4">
    <source>
        <dbReference type="Proteomes" id="UP000335636"/>
    </source>
</evidence>
<evidence type="ECO:0000256" key="2">
    <source>
        <dbReference type="SAM" id="Phobius"/>
    </source>
</evidence>
<dbReference type="PANTHER" id="PTHR38648">
    <property type="entry name" value="RIKEN CDNA 4930451I11 GENE"/>
    <property type="match status" value="1"/>
</dbReference>
<gene>
    <name evidence="3" type="ORF">MONAX_5E031497</name>
</gene>
<evidence type="ECO:0000313" key="3">
    <source>
        <dbReference type="EMBL" id="VTJ76845.1"/>
    </source>
</evidence>
<keyword evidence="4" id="KW-1185">Reference proteome</keyword>
<evidence type="ECO:0000256" key="1">
    <source>
        <dbReference type="SAM" id="MobiDB-lite"/>
    </source>
</evidence>
<sequence length="253" mass="27482">MSRRPALEWARGILLTTPQATSPQLSLFLLHQMQPVGKAGAGAGGAAVPSLVRREYDIRKGLSCDIIEPYPVKEGVMRRWQWVPMWVWLAGLGATETGGKLPVSGGEKRGWGTRDNAPKELETSPGPFSPHSTFFSHLPRLSQCSPLVGAQLTPEETKLSRESASASGTLLWTLAPSPELAPGSEPPLFIDRLDFFDYPDSDQASILAVAQFIGERPVVFVKSGSSPGLFNHILVGALVVAFLFLLFQFCTHM</sequence>
<accession>A0A5E4C520</accession>
<feature type="region of interest" description="Disordered" evidence="1">
    <location>
        <begin position="100"/>
        <end position="123"/>
    </location>
</feature>
<dbReference type="Proteomes" id="UP000335636">
    <property type="component" value="Unassembled WGS sequence"/>
</dbReference>
<proteinExistence type="predicted"/>
<dbReference type="EMBL" id="CABDUW010000920">
    <property type="protein sequence ID" value="VTJ76845.1"/>
    <property type="molecule type" value="Genomic_DNA"/>
</dbReference>
<dbReference type="InterPro" id="IPR038813">
    <property type="entry name" value="FIMP"/>
</dbReference>